<feature type="domain" description="Novel STAND NTPase 1" evidence="6">
    <location>
        <begin position="505"/>
        <end position="567"/>
    </location>
</feature>
<dbReference type="Pfam" id="PF00400">
    <property type="entry name" value="WD40"/>
    <property type="match status" value="14"/>
</dbReference>
<protein>
    <submittedName>
        <fullName evidence="7">WD-40 repeat-containing protein</fullName>
    </submittedName>
</protein>
<feature type="repeat" description="WD" evidence="3">
    <location>
        <begin position="1656"/>
        <end position="1697"/>
    </location>
</feature>
<accession>A0A1Z4MXC4</accession>
<dbReference type="InterPro" id="IPR036322">
    <property type="entry name" value="WD40_repeat_dom_sf"/>
</dbReference>
<feature type="repeat" description="WD" evidence="3">
    <location>
        <begin position="1557"/>
        <end position="1598"/>
    </location>
</feature>
<dbReference type="SMART" id="SM00028">
    <property type="entry name" value="TPR"/>
    <property type="match status" value="3"/>
</dbReference>
<feature type="domain" description="Novel STAND NTPase 1" evidence="6">
    <location>
        <begin position="724"/>
        <end position="932"/>
    </location>
</feature>
<feature type="repeat" description="WD" evidence="3">
    <location>
        <begin position="1291"/>
        <end position="1332"/>
    </location>
</feature>
<feature type="region of interest" description="Disordered" evidence="5">
    <location>
        <begin position="609"/>
        <end position="721"/>
    </location>
</feature>
<dbReference type="InterPro" id="IPR011990">
    <property type="entry name" value="TPR-like_helical_dom_sf"/>
</dbReference>
<feature type="region of interest" description="Disordered" evidence="5">
    <location>
        <begin position="941"/>
        <end position="967"/>
    </location>
</feature>
<dbReference type="PRINTS" id="PR00320">
    <property type="entry name" value="GPROTEINBRPT"/>
</dbReference>
<dbReference type="KEGG" id="ttq:NIES37_20370"/>
<feature type="repeat" description="WD" evidence="3">
    <location>
        <begin position="1207"/>
        <end position="1248"/>
    </location>
</feature>
<gene>
    <name evidence="7" type="ORF">NIES37_20370</name>
</gene>
<evidence type="ECO:0000256" key="1">
    <source>
        <dbReference type="ARBA" id="ARBA00022574"/>
    </source>
</evidence>
<dbReference type="PANTHER" id="PTHR22847">
    <property type="entry name" value="WD40 REPEAT PROTEIN"/>
    <property type="match status" value="1"/>
</dbReference>
<feature type="repeat" description="WD" evidence="3">
    <location>
        <begin position="1741"/>
        <end position="1782"/>
    </location>
</feature>
<feature type="repeat" description="WD" evidence="3">
    <location>
        <begin position="1249"/>
        <end position="1290"/>
    </location>
</feature>
<reference evidence="7 8" key="1">
    <citation type="submission" date="2017-06" db="EMBL/GenBank/DDBJ databases">
        <title>Genome sequencing of cyanobaciteial culture collection at National Institute for Environmental Studies (NIES).</title>
        <authorList>
            <person name="Hirose Y."/>
            <person name="Shimura Y."/>
            <person name="Fujisawa T."/>
            <person name="Nakamura Y."/>
            <person name="Kawachi M."/>
        </authorList>
    </citation>
    <scope>NUCLEOTIDE SEQUENCE [LARGE SCALE GENOMIC DNA]</scope>
    <source>
        <strain evidence="7 8">NIES-37</strain>
    </source>
</reference>
<feature type="repeat" description="WD" evidence="3">
    <location>
        <begin position="1375"/>
        <end position="1416"/>
    </location>
</feature>
<feature type="repeat" description="WD" evidence="3">
    <location>
        <begin position="1698"/>
        <end position="1739"/>
    </location>
</feature>
<evidence type="ECO:0000256" key="5">
    <source>
        <dbReference type="SAM" id="MobiDB-lite"/>
    </source>
</evidence>
<dbReference type="PROSITE" id="PS50294">
    <property type="entry name" value="WD_REPEATS_REGION"/>
    <property type="match status" value="14"/>
</dbReference>
<feature type="repeat" description="WD" evidence="3">
    <location>
        <begin position="1417"/>
        <end position="1458"/>
    </location>
</feature>
<evidence type="ECO:0000256" key="4">
    <source>
        <dbReference type="SAM" id="Coils"/>
    </source>
</evidence>
<dbReference type="InterPro" id="IPR015943">
    <property type="entry name" value="WD40/YVTN_repeat-like_dom_sf"/>
</dbReference>
<dbReference type="InterPro" id="IPR001680">
    <property type="entry name" value="WD40_rpt"/>
</dbReference>
<evidence type="ECO:0000256" key="3">
    <source>
        <dbReference type="PROSITE-ProRule" id="PRU00221"/>
    </source>
</evidence>
<feature type="compositionally biased region" description="Basic residues" evidence="5">
    <location>
        <begin position="947"/>
        <end position="958"/>
    </location>
</feature>
<keyword evidence="1 3" id="KW-0853">WD repeat</keyword>
<evidence type="ECO:0000313" key="8">
    <source>
        <dbReference type="Proteomes" id="UP000218785"/>
    </source>
</evidence>
<proteinExistence type="predicted"/>
<dbReference type="PANTHER" id="PTHR22847:SF637">
    <property type="entry name" value="WD REPEAT DOMAIN 5B"/>
    <property type="match status" value="1"/>
</dbReference>
<dbReference type="InterPro" id="IPR049052">
    <property type="entry name" value="nSTAND1"/>
</dbReference>
<dbReference type="SMART" id="SM00564">
    <property type="entry name" value="PQQ"/>
    <property type="match status" value="8"/>
</dbReference>
<feature type="repeat" description="WD" evidence="3">
    <location>
        <begin position="1333"/>
        <end position="1374"/>
    </location>
</feature>
<dbReference type="InterPro" id="IPR027417">
    <property type="entry name" value="P-loop_NTPase"/>
</dbReference>
<dbReference type="SUPFAM" id="SSF52540">
    <property type="entry name" value="P-loop containing nucleoside triphosphate hydrolases"/>
    <property type="match status" value="1"/>
</dbReference>
<keyword evidence="2" id="KW-0677">Repeat</keyword>
<keyword evidence="8" id="KW-1185">Reference proteome</keyword>
<dbReference type="PROSITE" id="PS50082">
    <property type="entry name" value="WD_REPEATS_2"/>
    <property type="match status" value="14"/>
</dbReference>
<dbReference type="InterPro" id="IPR018391">
    <property type="entry name" value="PQQ_b-propeller_rpt"/>
</dbReference>
<dbReference type="RefSeq" id="WP_096575251.1">
    <property type="nucleotide sequence ID" value="NZ_CAWNJS010000001.1"/>
</dbReference>
<dbReference type="SMART" id="SM00320">
    <property type="entry name" value="WD40"/>
    <property type="match status" value="14"/>
</dbReference>
<evidence type="ECO:0000259" key="6">
    <source>
        <dbReference type="Pfam" id="PF20703"/>
    </source>
</evidence>
<dbReference type="InterPro" id="IPR020472">
    <property type="entry name" value="WD40_PAC1"/>
</dbReference>
<dbReference type="Gene3D" id="1.25.40.10">
    <property type="entry name" value="Tetratricopeptide repeat domain"/>
    <property type="match status" value="2"/>
</dbReference>
<dbReference type="PROSITE" id="PS00678">
    <property type="entry name" value="WD_REPEATS_1"/>
    <property type="match status" value="14"/>
</dbReference>
<feature type="compositionally biased region" description="Low complexity" evidence="5">
    <location>
        <begin position="705"/>
        <end position="721"/>
    </location>
</feature>
<feature type="repeat" description="WD" evidence="3">
    <location>
        <begin position="1607"/>
        <end position="1648"/>
    </location>
</feature>
<feature type="compositionally biased region" description="Polar residues" evidence="5">
    <location>
        <begin position="694"/>
        <end position="704"/>
    </location>
</feature>
<evidence type="ECO:0000313" key="7">
    <source>
        <dbReference type="EMBL" id="BAY98089.1"/>
    </source>
</evidence>
<dbReference type="FunFam" id="2.130.10.10:FF:000228">
    <property type="entry name" value="COMPASS-like H3K4 histone methylase component WDR5A"/>
    <property type="match status" value="1"/>
</dbReference>
<keyword evidence="4" id="KW-0175">Coiled coil</keyword>
<dbReference type="CDD" id="cd00200">
    <property type="entry name" value="WD40"/>
    <property type="match status" value="3"/>
</dbReference>
<dbReference type="Pfam" id="PF20703">
    <property type="entry name" value="nSTAND1"/>
    <property type="match status" value="2"/>
</dbReference>
<dbReference type="Proteomes" id="UP000218785">
    <property type="component" value="Chromosome"/>
</dbReference>
<feature type="repeat" description="WD" evidence="3">
    <location>
        <begin position="1466"/>
        <end position="1507"/>
    </location>
</feature>
<organism evidence="7 8">
    <name type="scientific">Tolypothrix tenuis PCC 7101</name>
    <dbReference type="NCBI Taxonomy" id="231146"/>
    <lineage>
        <taxon>Bacteria</taxon>
        <taxon>Bacillati</taxon>
        <taxon>Cyanobacteriota</taxon>
        <taxon>Cyanophyceae</taxon>
        <taxon>Nostocales</taxon>
        <taxon>Tolypothrichaceae</taxon>
        <taxon>Tolypothrix</taxon>
    </lineage>
</organism>
<dbReference type="InterPro" id="IPR019734">
    <property type="entry name" value="TPR_rpt"/>
</dbReference>
<dbReference type="InterPro" id="IPR019775">
    <property type="entry name" value="WD40_repeat_CS"/>
</dbReference>
<evidence type="ECO:0000256" key="2">
    <source>
        <dbReference type="ARBA" id="ARBA00022737"/>
    </source>
</evidence>
<name>A0A1Z4MXC4_9CYAN</name>
<dbReference type="SUPFAM" id="SSF48452">
    <property type="entry name" value="TPR-like"/>
    <property type="match status" value="2"/>
</dbReference>
<dbReference type="Gene3D" id="2.130.10.10">
    <property type="entry name" value="YVTN repeat-like/Quinoprotein amine dehydrogenase"/>
    <property type="match status" value="6"/>
</dbReference>
<feature type="repeat" description="WD" evidence="3">
    <location>
        <begin position="1151"/>
        <end position="1192"/>
    </location>
</feature>
<feature type="compositionally biased region" description="Basic and acidic residues" evidence="5">
    <location>
        <begin position="645"/>
        <end position="693"/>
    </location>
</feature>
<feature type="repeat" description="WD" evidence="3">
    <location>
        <begin position="1508"/>
        <end position="1549"/>
    </location>
</feature>
<sequence length="1863" mass="207758">MNDNHPPENNDRTLQQLAWALEASVGQFKLILAKCNYTNLRDRLLVQLPKICRVEISILTIQQTNRTLYSAIREEFAEKLPACLMVVGLEDVQDLPQMLSSANQVREEFRKHCPFPLVLWINDEVHKQLMQVAPDLESWAITRNFAISKQDLVAFLQKTADQWFSNNLTLSLAGYRRLETELQAAQRDLLGDSEFNSLEIQADIESLLGLIKQVNHQLDAALEHYQTALTLWQKSNNLERQVKIIGNIALCYYLKAAKYLDINNYNWQKTQNYLQQYIDLLAEIQNPQLIADAIEQLGDILRDVRIWQQFQNFADQLKSFAQQALVIHQANNQSRELAKDYGFLAEVALVQKSWQEANNFIQQALQIWSAIPHVESGLLSELPEKLIAAHDFSLYQFILALSQYHLGQTQDAITSLEAAKKHTNPLKDLKLYIQILDYLQRLYFEQQEYAQAYEIKQQQRSVEQQFGLRAFIGAGRLGSTKQVFAETVASATLKENISPEIAASGRLLDVERLIERIGRPDYKLIVIHGQSGVGKSSLINAGLVPALKQKAIGIQDNLPVVMRFYSHWEEELGRVMIEALRERRDGGDEGDEGDEGGKSFSLEVQALASEQETSGLEQERPSSEQETSGLEQERPSSEQETSGLEQERPSSEQETSRLGHERPSSERETSSLEQERPSSERETSSLERERPSSDQETPSFYSQTSSSLSPSSPSSPLSSSSPLNLLAQLRENEAKNLRTVLIFDQFEEFFFTYPEPAQRRQFFEFLGECFNVLSVKVILSLRLDYLHYLLECNDLPNMQIINNDILSKNVLYKLGNFSPSDAKSIIQRLTENTSFRLEPTLVDQLVQDLASELGEVRPIELQVIGAQLQTENITTLAEYRQRGTKEQLVKHYLDEVVHDCGADNQQLADLLLYLLTDEKGTRPLRTLVELERDLQAFVQEENETRKQRNRRRRLRKSQKYLNETPTLPRESSLSQKLALVLEIFVKSGLVVLLKENPAGRYQLVHDYLAAFIRQQQEPKLKELMAELENERKQRKLGEAKLNSLLKVGLIVSVTAGLIFGSLAIISWRWALEAEAQKKQAEINEINSLVNSSATFSASGQTRDAIIEALKAVKKLQKLNPPPAITQMHVVGRLREAVYLQPQNKFQELQTLSDHNSAVNSVAFSPDGQKLASGSNDNTIKLWDVSTGKVIQTLPHLRDATPTVSYIDSGHQDSVTSIAFSSDGQKLVSGSEDKTIKLWDMTTGKLLQTFNGHSGVIKTIALSSDGQKLASGSEDKTIKLWDVSTGKLLQTFSGHGDVVNSVALSSDGQKLVSGSKDKTIKLWDVSTGKVLQTFNGHSQSVNSVAFSADGKQLASGSSDNTIKLWNFSNSKVLQTLSGHSNPVNSVVFSRDGKQLLSGSNDKTIKLWDVSTAKLLQTLSGHREAVNSVAFRGDGQQLVSGSNDHTIKLWDVTIGKVQQTLPSDSNPNSGHEAWVNSFAFSSDGKRLVSGSNDYTIKLWDVTTGQLLHTFSGHRGAVNSVALSSDRKKLASGSDDKTIKIWDVTTGQLLQTFPSETNAKNGHRDWVKSVAFSPDGKQLASGSKDKTIKIWDVNTGKVLHNFRGFFVFLNSGHRDSVNSVTFSPDGKQLASGSSDNTIKIWDVTIGKLLQTLPGERYANSGHLDWVNTVAFSPDGKRLASGSHDNTIKIWELSTGRVLQTLSGHSDLVNSIAFSPDGKQLVSGSDDSTIKLWDVSTGKVLKTITSNYGNWVRSVAFSPDGKRLASASTDNKITLWNFNLDELVKDGCGLINNYLIVHPETLAELNSCQNPSLLLQAATVLIMQGEKLAPVGDTDGAIAKFRQAQKWNANLKFDPEAKAQDLAGRGK</sequence>
<dbReference type="EMBL" id="AP018248">
    <property type="protein sequence ID" value="BAY98089.1"/>
    <property type="molecule type" value="Genomic_DNA"/>
</dbReference>
<dbReference type="SUPFAM" id="SSF50978">
    <property type="entry name" value="WD40 repeat-like"/>
    <property type="match status" value="2"/>
</dbReference>
<feature type="coiled-coil region" evidence="4">
    <location>
        <begin position="1013"/>
        <end position="1040"/>
    </location>
</feature>